<dbReference type="EMBL" id="JAHCVI010000001">
    <property type="protein sequence ID" value="KAG7292077.1"/>
    <property type="molecule type" value="Genomic_DNA"/>
</dbReference>
<organism evidence="2 3">
    <name type="scientific">Staphylotrichum longicolle</name>
    <dbReference type="NCBI Taxonomy" id="669026"/>
    <lineage>
        <taxon>Eukaryota</taxon>
        <taxon>Fungi</taxon>
        <taxon>Dikarya</taxon>
        <taxon>Ascomycota</taxon>
        <taxon>Pezizomycotina</taxon>
        <taxon>Sordariomycetes</taxon>
        <taxon>Sordariomycetidae</taxon>
        <taxon>Sordariales</taxon>
        <taxon>Chaetomiaceae</taxon>
        <taxon>Staphylotrichum</taxon>
    </lineage>
</organism>
<feature type="region of interest" description="Disordered" evidence="1">
    <location>
        <begin position="1"/>
        <end position="28"/>
    </location>
</feature>
<gene>
    <name evidence="2" type="ORF">NEMBOFW57_002109</name>
</gene>
<dbReference type="SUPFAM" id="SSF81383">
    <property type="entry name" value="F-box domain"/>
    <property type="match status" value="1"/>
</dbReference>
<evidence type="ECO:0000256" key="1">
    <source>
        <dbReference type="SAM" id="MobiDB-lite"/>
    </source>
</evidence>
<accession>A0AAD4F2R8</accession>
<evidence type="ECO:0000313" key="3">
    <source>
        <dbReference type="Proteomes" id="UP001197093"/>
    </source>
</evidence>
<evidence type="ECO:0000313" key="2">
    <source>
        <dbReference type="EMBL" id="KAG7292077.1"/>
    </source>
</evidence>
<keyword evidence="3" id="KW-1185">Reference proteome</keyword>
<feature type="compositionally biased region" description="Low complexity" evidence="1">
    <location>
        <begin position="1"/>
        <end position="17"/>
    </location>
</feature>
<protein>
    <recommendedName>
        <fullName evidence="4">F-box domain-containing protein</fullName>
    </recommendedName>
</protein>
<comment type="caution">
    <text evidence="2">The sequence shown here is derived from an EMBL/GenBank/DDBJ whole genome shotgun (WGS) entry which is preliminary data.</text>
</comment>
<name>A0AAD4F2R8_9PEZI</name>
<evidence type="ECO:0008006" key="4">
    <source>
        <dbReference type="Google" id="ProtNLM"/>
    </source>
</evidence>
<dbReference type="AlphaFoldDB" id="A0AAD4F2R8"/>
<dbReference type="Proteomes" id="UP001197093">
    <property type="component" value="Unassembled WGS sequence"/>
</dbReference>
<dbReference type="InterPro" id="IPR036047">
    <property type="entry name" value="F-box-like_dom_sf"/>
</dbReference>
<sequence>MDTPAAAAITTDGTAGPQPSPSGNNDSPLLALPADIVRDITDFLPRESTVALAATCRAMSALLYPPLWRADIATGAYDSARWALCRLASVPALRRAVLEHGADPNRQLGVPGVPNLASASLVGLAAWYRLEEPLRWLVECGGGDVGTARAGVGTDRAGYGAVDMALMGSRSGGVEERCAAPTVLYLLEHGADAGGWRTAFGRNCATPVLEWFVQAHLAAAELGKEMLQEEPTCTAAWIDDAIDFALISMSDPVPAFLALVKIRPSDANPASHPLVKCVHTIVRQYTISNTISRAFRPPVRPGLLRCFRQAALRLHRDPTLREVVPHAYNALARWVLAEEGDLAAADVRDGMFKLLLERTRVHPDETVDSEPSPLFIELQNVIVHGTRDLRCIGLLLLRGADPLWSWGDHEEGYPRDAPVLEMLIRVLAMSSDGGFTDGGWDWKDWIWFFLKKLKWAMTPCQWRVMELVGEILLG</sequence>
<reference evidence="2" key="1">
    <citation type="submission" date="2023-02" db="EMBL/GenBank/DDBJ databases">
        <authorList>
            <person name="Palmer J.M."/>
        </authorList>
    </citation>
    <scope>NUCLEOTIDE SEQUENCE</scope>
    <source>
        <strain evidence="2">FW57</strain>
    </source>
</reference>
<proteinExistence type="predicted"/>